<dbReference type="InterPro" id="IPR029024">
    <property type="entry name" value="TerB-like"/>
</dbReference>
<dbReference type="RefSeq" id="WP_126161945.1">
    <property type="nucleotide sequence ID" value="NZ_RQPJ01000003.1"/>
</dbReference>
<evidence type="ECO:0000313" key="1">
    <source>
        <dbReference type="EMBL" id="RTE53957.1"/>
    </source>
</evidence>
<dbReference type="Proteomes" id="UP000267585">
    <property type="component" value="Unassembled WGS sequence"/>
</dbReference>
<accession>A0A3S0AEU5</accession>
<gene>
    <name evidence="1" type="ORF">EHW67_08465</name>
</gene>
<name>A0A3S0AEU5_9FLAO</name>
<dbReference type="Gene3D" id="1.10.3680.10">
    <property type="entry name" value="TerB-like"/>
    <property type="match status" value="1"/>
</dbReference>
<reference evidence="1 2" key="1">
    <citation type="submission" date="2018-11" db="EMBL/GenBank/DDBJ databases">
        <title>Arenibacter aquaticus sp.nov., a marine bacterium isolated from surface seawater in the South China Sea.</title>
        <authorList>
            <person name="Guo J."/>
            <person name="Sun J."/>
        </authorList>
    </citation>
    <scope>NUCLEOTIDE SEQUENCE [LARGE SCALE GENOMIC DNA]</scope>
    <source>
        <strain evidence="1 2">GUO666</strain>
    </source>
</reference>
<evidence type="ECO:0008006" key="3">
    <source>
        <dbReference type="Google" id="ProtNLM"/>
    </source>
</evidence>
<keyword evidence="2" id="KW-1185">Reference proteome</keyword>
<proteinExistence type="predicted"/>
<organism evidence="1 2">
    <name type="scientific">Arenibacter aquaticus</name>
    <dbReference type="NCBI Taxonomy" id="2489054"/>
    <lineage>
        <taxon>Bacteria</taxon>
        <taxon>Pseudomonadati</taxon>
        <taxon>Bacteroidota</taxon>
        <taxon>Flavobacteriia</taxon>
        <taxon>Flavobacteriales</taxon>
        <taxon>Flavobacteriaceae</taxon>
        <taxon>Arenibacter</taxon>
    </lineage>
</organism>
<dbReference type="EMBL" id="RQPJ01000003">
    <property type="protein sequence ID" value="RTE53957.1"/>
    <property type="molecule type" value="Genomic_DNA"/>
</dbReference>
<comment type="caution">
    <text evidence="1">The sequence shown here is derived from an EMBL/GenBank/DDBJ whole genome shotgun (WGS) entry which is preliminary data.</text>
</comment>
<dbReference type="OrthoDB" id="668709at2"/>
<protein>
    <recommendedName>
        <fullName evidence="3">TerB family tellurite resistance protein</fullName>
    </recommendedName>
</protein>
<dbReference type="SUPFAM" id="SSF158682">
    <property type="entry name" value="TerB-like"/>
    <property type="match status" value="1"/>
</dbReference>
<evidence type="ECO:0000313" key="2">
    <source>
        <dbReference type="Proteomes" id="UP000267585"/>
    </source>
</evidence>
<dbReference type="AlphaFoldDB" id="A0A3S0AEU5"/>
<sequence>MEKTTISAELKSHFLRLYQMAFADDNFDIMELQMLYQFADDRGIPAKELDKLLLNPVINRASIPTDLNTKIEYLFDLSQMIIADGIITEDEKNTLKKYIKKFGFLEENIEELANYLLDFVQKGQTKDVLISELNKSEL</sequence>